<accession>A0ABS7CZ17</accession>
<proteinExistence type="predicted"/>
<keyword evidence="3" id="KW-1185">Reference proteome</keyword>
<reference evidence="2 3" key="1">
    <citation type="journal article" date="2016" name="Int. J. Syst. Evol. Microbiol.">
        <title>Pontibacter aydingkolensis sp. nov., isolated from soil of a salt lake.</title>
        <authorList>
            <person name="Osman G."/>
            <person name="Zhang T."/>
            <person name="Lou K."/>
            <person name="Gao Y."/>
            <person name="Chang W."/>
            <person name="Lin Q."/>
            <person name="Yang H.M."/>
            <person name="Huo X.D."/>
            <person name="Wang N."/>
        </authorList>
    </citation>
    <scope>NUCLEOTIDE SEQUENCE [LARGE SCALE GENOMIC DNA]</scope>
    <source>
        <strain evidence="2 3">KACC 19255</strain>
    </source>
</reference>
<dbReference type="PANTHER" id="PTHR42754">
    <property type="entry name" value="ENDOGLUCANASE"/>
    <property type="match status" value="1"/>
</dbReference>
<dbReference type="InterPro" id="IPR011047">
    <property type="entry name" value="Quinoprotein_ADH-like_sf"/>
</dbReference>
<organism evidence="2 3">
    <name type="scientific">Pontibacter aydingkolensis</name>
    <dbReference type="NCBI Taxonomy" id="1911536"/>
    <lineage>
        <taxon>Bacteria</taxon>
        <taxon>Pseudomonadati</taxon>
        <taxon>Bacteroidota</taxon>
        <taxon>Cytophagia</taxon>
        <taxon>Cytophagales</taxon>
        <taxon>Hymenobacteraceae</taxon>
        <taxon>Pontibacter</taxon>
    </lineage>
</organism>
<gene>
    <name evidence="2" type="ORF">K0O23_17780</name>
</gene>
<dbReference type="PROSITE" id="PS50093">
    <property type="entry name" value="PKD"/>
    <property type="match status" value="1"/>
</dbReference>
<evidence type="ECO:0000259" key="1">
    <source>
        <dbReference type="PROSITE" id="PS50093"/>
    </source>
</evidence>
<evidence type="ECO:0000313" key="2">
    <source>
        <dbReference type="EMBL" id="MBW7468931.1"/>
    </source>
</evidence>
<dbReference type="Pfam" id="PF18962">
    <property type="entry name" value="Por_Secre_tail"/>
    <property type="match status" value="1"/>
</dbReference>
<dbReference type="InterPro" id="IPR026444">
    <property type="entry name" value="Secre_tail"/>
</dbReference>
<dbReference type="EMBL" id="JAHYXK010000022">
    <property type="protein sequence ID" value="MBW7468931.1"/>
    <property type="molecule type" value="Genomic_DNA"/>
</dbReference>
<sequence>MKQLIHTIPGNVLPVQISRLCFGVGKKWLFTLLLVLFFTPSLYAKAEPELNREWVKQVSNTGSNYAATTALAKAPDQTLVAVGFSRGPASVSRIVTTKFSRDGAVVWQQEFSGITGSAGESPDQLHIDGGGNIYISGNVMLSPDVYDFLVIKYLPDGRLAWAKHLNGGQTGRNLPAAMAVNQSGDVYITGQSAGGMSLTVKLSSGGDVIWSKTYDGPSSGSDPAAQSITLDADGNPIISGTHFVLGEGRKLFVLKYNGQNGQQLFISHLNEMEAAHPGIYTSDKLLTDASGNIYVAGSRAGLAIANAKPLLIKLNSQGAMLWSRLDNMPSYNTFMIDAELDTDGNLVILGSSQNGRADTEVYLSKYNPAGSKVWGDLIEDATGELSYPRALAISANGHIAITGMVRGMLPEEVGDLFTYLYTGAGDQVGADRYDANGASDTGSDIVFDAAGKLYVAGHSSPVNGSNNKLLLVKYGFIKDTPATQLTRAWAVTATGLGTPNDVFFDSSDLPIAVTDSKVVFFGTQGQKLFENSFRGVYKAAGQDQQHNIYVLSDLTLSISNSTFLVTKFSSSGQQMWEYQYDTVHLFMNGNDLAVSPNGDVFIASTIHESSTDSYVQLIKLQAGGATAWQLSYEGFGNLSPKAAGIVLDEQGDVYVTGNDNTQLDGRRVFLLKYNGSNGSKIWERHYKVSGGPLVNHYDPQQLFIHSDGSLYVAGTTQSCCISHPTAFVLKTDAEGNLLWESRPGDSSEIELLDASLSPDGSIAVIGTLYNPRTGVNTTFVSKISSEGEQAWFEMVERLMSVLALENGMVAVTGTSNTNLFVYLYNEQGIRVQQDSYGKEGDRQEMGTALAMDVLGNLYVGGTSGIANSETRDLVLIKYGSSSEEPCNIPVAVRLYLPPMAKRVGWQVRTTADFRPYILGADHGVRWTWGDGSLPTIAYTAHGTSRITGEHTYQKAGIYTIGLDFEESCLKPTTTDYSQQMVIYDPEAGYVTGNGELAAPANFSNKKLTYSFSVRYPNQHSRQPVGSLHVMLGDMGNMVSKTLDWLVIDGNRAAIQGTAAIKGKGNYRFVATLMDGGSAGPNDAGDGMRLQVWDSNAHGKLIFDNHSAGSGKLDLMQHLPAIEKGQIIINGSNSKLAANGKNKLEHDAGTAAELTAYPNPFSTTTTIRFKVSESGLYEAALYDAKGAFVCNLQSVNANASETLELKVDGSKLKEGLYFVRLTGNGSVQTVKLLLQR</sequence>
<protein>
    <submittedName>
        <fullName evidence="2">T9SS type A sorting domain-containing protein</fullName>
    </submittedName>
</protein>
<dbReference type="SUPFAM" id="SSF101898">
    <property type="entry name" value="NHL repeat"/>
    <property type="match status" value="2"/>
</dbReference>
<feature type="domain" description="PKD" evidence="1">
    <location>
        <begin position="925"/>
        <end position="962"/>
    </location>
</feature>
<dbReference type="InterPro" id="IPR000601">
    <property type="entry name" value="PKD_dom"/>
</dbReference>
<dbReference type="RefSeq" id="WP_219878804.1">
    <property type="nucleotide sequence ID" value="NZ_JAHYXK010000022.1"/>
</dbReference>
<dbReference type="SUPFAM" id="SSF50998">
    <property type="entry name" value="Quinoprotein alcohol dehydrogenase-like"/>
    <property type="match status" value="1"/>
</dbReference>
<dbReference type="InterPro" id="IPR011042">
    <property type="entry name" value="6-blade_b-propeller_TolB-like"/>
</dbReference>
<dbReference type="PANTHER" id="PTHR42754:SF1">
    <property type="entry name" value="LIPOPROTEIN"/>
    <property type="match status" value="1"/>
</dbReference>
<dbReference type="Gene3D" id="2.120.10.30">
    <property type="entry name" value="TolB, C-terminal domain"/>
    <property type="match status" value="2"/>
</dbReference>
<dbReference type="Proteomes" id="UP000813018">
    <property type="component" value="Unassembled WGS sequence"/>
</dbReference>
<evidence type="ECO:0000313" key="3">
    <source>
        <dbReference type="Proteomes" id="UP000813018"/>
    </source>
</evidence>
<comment type="caution">
    <text evidence="2">The sequence shown here is derived from an EMBL/GenBank/DDBJ whole genome shotgun (WGS) entry which is preliminary data.</text>
</comment>
<name>A0ABS7CZ17_9BACT</name>
<dbReference type="NCBIfam" id="TIGR04183">
    <property type="entry name" value="Por_Secre_tail"/>
    <property type="match status" value="1"/>
</dbReference>